<dbReference type="PANTHER" id="PTHR23117:SF13">
    <property type="entry name" value="GUANYLATE KINASE"/>
    <property type="match status" value="1"/>
</dbReference>
<dbReference type="PANTHER" id="PTHR23117">
    <property type="entry name" value="GUANYLATE KINASE-RELATED"/>
    <property type="match status" value="1"/>
</dbReference>
<gene>
    <name evidence="8" type="primary">Guk1</name>
    <name evidence="8" type="ORF">B7P43_G16538</name>
</gene>
<dbReference type="FunFam" id="3.40.50.300:FF:000776">
    <property type="entry name" value="Guanylate kinase 2"/>
    <property type="match status" value="1"/>
</dbReference>
<evidence type="ECO:0000313" key="9">
    <source>
        <dbReference type="Proteomes" id="UP000235965"/>
    </source>
</evidence>
<evidence type="ECO:0000256" key="1">
    <source>
        <dbReference type="ARBA" id="ARBA00005790"/>
    </source>
</evidence>
<dbReference type="PROSITE" id="PS50052">
    <property type="entry name" value="GUANYLATE_KINASE_2"/>
    <property type="match status" value="1"/>
</dbReference>
<dbReference type="NCBIfam" id="TIGR03263">
    <property type="entry name" value="guanyl_kin"/>
    <property type="match status" value="1"/>
</dbReference>
<keyword evidence="6" id="KW-0067">ATP-binding</keyword>
<comment type="caution">
    <text evidence="8">The sequence shown here is derived from an EMBL/GenBank/DDBJ whole genome shotgun (WGS) entry which is preliminary data.</text>
</comment>
<evidence type="ECO:0000256" key="2">
    <source>
        <dbReference type="ARBA" id="ARBA00012961"/>
    </source>
</evidence>
<dbReference type="GO" id="GO:0004385">
    <property type="term" value="F:GMP kinase activity"/>
    <property type="evidence" value="ECO:0007669"/>
    <property type="project" value="UniProtKB-EC"/>
</dbReference>
<keyword evidence="9" id="KW-1185">Reference proteome</keyword>
<dbReference type="GO" id="GO:0005524">
    <property type="term" value="F:ATP binding"/>
    <property type="evidence" value="ECO:0007669"/>
    <property type="project" value="UniProtKB-KW"/>
</dbReference>
<evidence type="ECO:0000256" key="5">
    <source>
        <dbReference type="ARBA" id="ARBA00022777"/>
    </source>
</evidence>
<evidence type="ECO:0000259" key="7">
    <source>
        <dbReference type="PROSITE" id="PS50052"/>
    </source>
</evidence>
<reference evidence="8 9" key="1">
    <citation type="submission" date="2017-12" db="EMBL/GenBank/DDBJ databases">
        <title>Hemimetabolous genomes reveal molecular basis of termite eusociality.</title>
        <authorList>
            <person name="Harrison M.C."/>
            <person name="Jongepier E."/>
            <person name="Robertson H.M."/>
            <person name="Arning N."/>
            <person name="Bitard-Feildel T."/>
            <person name="Chao H."/>
            <person name="Childers C.P."/>
            <person name="Dinh H."/>
            <person name="Doddapaneni H."/>
            <person name="Dugan S."/>
            <person name="Gowin J."/>
            <person name="Greiner C."/>
            <person name="Han Y."/>
            <person name="Hu H."/>
            <person name="Hughes D.S.T."/>
            <person name="Huylmans A.-K."/>
            <person name="Kemena C."/>
            <person name="Kremer L.P.M."/>
            <person name="Lee S.L."/>
            <person name="Lopez-Ezquerra A."/>
            <person name="Mallet L."/>
            <person name="Monroy-Kuhn J.M."/>
            <person name="Moser A."/>
            <person name="Murali S.C."/>
            <person name="Muzny D.M."/>
            <person name="Otani S."/>
            <person name="Piulachs M.-D."/>
            <person name="Poelchau M."/>
            <person name="Qu J."/>
            <person name="Schaub F."/>
            <person name="Wada-Katsumata A."/>
            <person name="Worley K.C."/>
            <person name="Xie Q."/>
            <person name="Ylla G."/>
            <person name="Poulsen M."/>
            <person name="Gibbs R.A."/>
            <person name="Schal C."/>
            <person name="Richards S."/>
            <person name="Belles X."/>
            <person name="Korb J."/>
            <person name="Bornberg-Bauer E."/>
        </authorList>
    </citation>
    <scope>NUCLEOTIDE SEQUENCE [LARGE SCALE GENOMIC DNA]</scope>
    <source>
        <tissue evidence="8">Whole body</tissue>
    </source>
</reference>
<dbReference type="Pfam" id="PF00625">
    <property type="entry name" value="Guanylate_kin"/>
    <property type="match status" value="1"/>
</dbReference>
<proteinExistence type="inferred from homology"/>
<dbReference type="EC" id="2.7.4.8" evidence="2"/>
<sequence length="185" mass="20875">MVHHGPRPLVICGPSGSGKSTLLQRLFAEFPHKFGFSVSHTTRSPRPGEVDGKHYHFTTKEAMTEAIARGEFIESAEFSQNIYGTSKAAVHAVLSEGKVCVLDIDMQGVKKVKQLDMNPLYIFIMPPSVEELESRLRERGTETAESLQRRLDAAREEIEYGECYYKVGCINWLCICPLHHCFLFL</sequence>
<keyword evidence="3" id="KW-0808">Transferase</keyword>
<comment type="similarity">
    <text evidence="1">Belongs to the guanylate kinase family.</text>
</comment>
<evidence type="ECO:0000256" key="3">
    <source>
        <dbReference type="ARBA" id="ARBA00022679"/>
    </source>
</evidence>
<dbReference type="FunCoup" id="A0A2J7PFH1">
    <property type="interactions" value="1874"/>
</dbReference>
<evidence type="ECO:0000256" key="4">
    <source>
        <dbReference type="ARBA" id="ARBA00022741"/>
    </source>
</evidence>
<name>A0A2J7PFH1_9NEOP</name>
<dbReference type="InterPro" id="IPR027417">
    <property type="entry name" value="P-loop_NTPase"/>
</dbReference>
<dbReference type="Gene3D" id="3.40.50.300">
    <property type="entry name" value="P-loop containing nucleotide triphosphate hydrolases"/>
    <property type="match status" value="1"/>
</dbReference>
<organism evidence="8 9">
    <name type="scientific">Cryptotermes secundus</name>
    <dbReference type="NCBI Taxonomy" id="105785"/>
    <lineage>
        <taxon>Eukaryota</taxon>
        <taxon>Metazoa</taxon>
        <taxon>Ecdysozoa</taxon>
        <taxon>Arthropoda</taxon>
        <taxon>Hexapoda</taxon>
        <taxon>Insecta</taxon>
        <taxon>Pterygota</taxon>
        <taxon>Neoptera</taxon>
        <taxon>Polyneoptera</taxon>
        <taxon>Dictyoptera</taxon>
        <taxon>Blattodea</taxon>
        <taxon>Blattoidea</taxon>
        <taxon>Termitoidae</taxon>
        <taxon>Kalotermitidae</taxon>
        <taxon>Cryptotermitinae</taxon>
        <taxon>Cryptotermes</taxon>
    </lineage>
</organism>
<evidence type="ECO:0000256" key="6">
    <source>
        <dbReference type="ARBA" id="ARBA00022840"/>
    </source>
</evidence>
<dbReference type="InterPro" id="IPR017665">
    <property type="entry name" value="Guanylate_kinase"/>
</dbReference>
<dbReference type="InterPro" id="IPR020590">
    <property type="entry name" value="Guanylate_kinase_CS"/>
</dbReference>
<dbReference type="Proteomes" id="UP000235965">
    <property type="component" value="Unassembled WGS sequence"/>
</dbReference>
<protein>
    <recommendedName>
        <fullName evidence="2">guanylate kinase</fullName>
        <ecNumber evidence="2">2.7.4.8</ecNumber>
    </recommendedName>
</protein>
<keyword evidence="4" id="KW-0547">Nucleotide-binding</keyword>
<evidence type="ECO:0000313" key="8">
    <source>
        <dbReference type="EMBL" id="PNF15067.1"/>
    </source>
</evidence>
<dbReference type="InterPro" id="IPR008144">
    <property type="entry name" value="Guanylate_kin-like_dom"/>
</dbReference>
<dbReference type="SMART" id="SM00072">
    <property type="entry name" value="GuKc"/>
    <property type="match status" value="1"/>
</dbReference>
<dbReference type="AlphaFoldDB" id="A0A2J7PFH1"/>
<dbReference type="GO" id="GO:0005829">
    <property type="term" value="C:cytosol"/>
    <property type="evidence" value="ECO:0007669"/>
    <property type="project" value="TreeGrafter"/>
</dbReference>
<dbReference type="SUPFAM" id="SSF52540">
    <property type="entry name" value="P-loop containing nucleoside triphosphate hydrolases"/>
    <property type="match status" value="1"/>
</dbReference>
<keyword evidence="5 8" id="KW-0418">Kinase</keyword>
<dbReference type="PROSITE" id="PS00856">
    <property type="entry name" value="GUANYLATE_KINASE_1"/>
    <property type="match status" value="1"/>
</dbReference>
<dbReference type="STRING" id="105785.A0A2J7PFH1"/>
<dbReference type="CDD" id="cd00071">
    <property type="entry name" value="GMPK"/>
    <property type="match status" value="1"/>
</dbReference>
<dbReference type="OrthoDB" id="6334211at2759"/>
<dbReference type="FunFam" id="3.30.63.10:FF:000002">
    <property type="entry name" value="Guanylate kinase 1"/>
    <property type="match status" value="1"/>
</dbReference>
<dbReference type="InterPro" id="IPR008145">
    <property type="entry name" value="GK/Ca_channel_bsu"/>
</dbReference>
<dbReference type="EMBL" id="NEVH01025660">
    <property type="protein sequence ID" value="PNF15067.1"/>
    <property type="molecule type" value="Genomic_DNA"/>
</dbReference>
<feature type="domain" description="Guanylate kinase-like" evidence="7">
    <location>
        <begin position="6"/>
        <end position="185"/>
    </location>
</feature>
<accession>A0A2J7PFH1</accession>
<dbReference type="InParanoid" id="A0A2J7PFH1"/>